<feature type="coiled-coil region" evidence="1">
    <location>
        <begin position="213"/>
        <end position="247"/>
    </location>
</feature>
<reference evidence="2" key="1">
    <citation type="submission" date="2021-03" db="EMBL/GenBank/DDBJ databases">
        <authorList>
            <person name="Tagirdzhanova G."/>
        </authorList>
    </citation>
    <scope>NUCLEOTIDE SEQUENCE</scope>
</reference>
<keyword evidence="1" id="KW-0175">Coiled coil</keyword>
<name>A0A8H3G8M5_9LECA</name>
<keyword evidence="3" id="KW-1185">Reference proteome</keyword>
<sequence length="344" mass="39111">MVLQFPSGRVTVSIQELLENRQSQSTCGICDKPWIIKSDGCIMRHVHVLHPCQHLVGSGCWVSVPTELRDKCPVCKVEIRCDEQVQVVRRFVNYDQVRQDSDAQTAWKIGQAQKTIIANKKKEGINTADMRRIMYFMNLRARLDTVRGSLDSSAFSPTHHKATNMTSIERFRVALQAFNISGETEFTLDDLRKTLSSAEDWVKKHFAAILEDKDTSATAIQRLEARLADVETELKELKDRQSRESALQLETEIALAVADIEKKAEEDVVKIRTKAEEKASKEYAYAEKRAVERRTNVEEKIKKEYGDAQKRAVEFDAEAEEDIEKVRAKAKEEIAITGIRALLG</sequence>
<comment type="caution">
    <text evidence="2">The sequence shown here is derived from an EMBL/GenBank/DDBJ whole genome shotgun (WGS) entry which is preliminary data.</text>
</comment>
<evidence type="ECO:0008006" key="4">
    <source>
        <dbReference type="Google" id="ProtNLM"/>
    </source>
</evidence>
<dbReference type="AlphaFoldDB" id="A0A8H3G8M5"/>
<dbReference type="SUPFAM" id="SSF57850">
    <property type="entry name" value="RING/U-box"/>
    <property type="match status" value="1"/>
</dbReference>
<accession>A0A8H3G8M5</accession>
<protein>
    <recommendedName>
        <fullName evidence="4">RING-type domain-containing protein</fullName>
    </recommendedName>
</protein>
<dbReference type="Gene3D" id="3.30.40.10">
    <property type="entry name" value="Zinc/RING finger domain, C3HC4 (zinc finger)"/>
    <property type="match status" value="1"/>
</dbReference>
<proteinExistence type="predicted"/>
<dbReference type="InterPro" id="IPR013083">
    <property type="entry name" value="Znf_RING/FYVE/PHD"/>
</dbReference>
<dbReference type="EMBL" id="CAJPDT010000106">
    <property type="protein sequence ID" value="CAF9938161.1"/>
    <property type="molecule type" value="Genomic_DNA"/>
</dbReference>
<dbReference type="OrthoDB" id="5408881at2759"/>
<dbReference type="Proteomes" id="UP000664534">
    <property type="component" value="Unassembled WGS sequence"/>
</dbReference>
<evidence type="ECO:0000256" key="1">
    <source>
        <dbReference type="SAM" id="Coils"/>
    </source>
</evidence>
<evidence type="ECO:0000313" key="3">
    <source>
        <dbReference type="Proteomes" id="UP000664534"/>
    </source>
</evidence>
<organism evidence="2 3">
    <name type="scientific">Imshaugia aleurites</name>
    <dbReference type="NCBI Taxonomy" id="172621"/>
    <lineage>
        <taxon>Eukaryota</taxon>
        <taxon>Fungi</taxon>
        <taxon>Dikarya</taxon>
        <taxon>Ascomycota</taxon>
        <taxon>Pezizomycotina</taxon>
        <taxon>Lecanoromycetes</taxon>
        <taxon>OSLEUM clade</taxon>
        <taxon>Lecanoromycetidae</taxon>
        <taxon>Lecanorales</taxon>
        <taxon>Lecanorineae</taxon>
        <taxon>Parmeliaceae</taxon>
        <taxon>Imshaugia</taxon>
    </lineage>
</organism>
<gene>
    <name evidence="2" type="ORF">IMSHALPRED_000688</name>
</gene>
<evidence type="ECO:0000313" key="2">
    <source>
        <dbReference type="EMBL" id="CAF9938161.1"/>
    </source>
</evidence>